<proteinExistence type="predicted"/>
<evidence type="ECO:0000313" key="1">
    <source>
        <dbReference type="EMBL" id="PAA83591.1"/>
    </source>
</evidence>
<organism evidence="1 2">
    <name type="scientific">Macrostomum lignano</name>
    <dbReference type="NCBI Taxonomy" id="282301"/>
    <lineage>
        <taxon>Eukaryota</taxon>
        <taxon>Metazoa</taxon>
        <taxon>Spiralia</taxon>
        <taxon>Lophotrochozoa</taxon>
        <taxon>Platyhelminthes</taxon>
        <taxon>Rhabditophora</taxon>
        <taxon>Macrostomorpha</taxon>
        <taxon>Macrostomida</taxon>
        <taxon>Macrostomidae</taxon>
        <taxon>Macrostomum</taxon>
    </lineage>
</organism>
<evidence type="ECO:0000313" key="2">
    <source>
        <dbReference type="Proteomes" id="UP000215902"/>
    </source>
</evidence>
<dbReference type="Gene3D" id="3.10.110.10">
    <property type="entry name" value="Ubiquitin Conjugating Enzyme"/>
    <property type="match status" value="1"/>
</dbReference>
<keyword evidence="2" id="KW-1185">Reference proteome</keyword>
<comment type="caution">
    <text evidence="1">The sequence shown here is derived from an EMBL/GenBank/DDBJ whole genome shotgun (WGS) entry which is preliminary data.</text>
</comment>
<protein>
    <recommendedName>
        <fullName evidence="3">UBC core domain-containing protein</fullName>
    </recommendedName>
</protein>
<accession>A0A267GC39</accession>
<dbReference type="STRING" id="282301.A0A267GC39"/>
<name>A0A267GC39_9PLAT</name>
<dbReference type="OrthoDB" id="6600758at2759"/>
<sequence>MALRQAGGESSGIALARLSEERKAWRKDHPFGFVAKPAANADGTMNLMIWDCKIPGRRGTIWRAACTLCACTLRRTTPARRRSASLSRHYFTRMSIRPVPSASHCWTRRKTGARPSQSSRFCWAFRSCWMRQISGILLRLKPTPASCKIGENTTRKFDNKRLDLRIQICEFI</sequence>
<dbReference type="SUPFAM" id="SSF54495">
    <property type="entry name" value="UBC-like"/>
    <property type="match status" value="1"/>
</dbReference>
<reference evidence="1 2" key="1">
    <citation type="submission" date="2017-06" db="EMBL/GenBank/DDBJ databases">
        <title>A platform for efficient transgenesis in Macrostomum lignano, a flatworm model organism for stem cell research.</title>
        <authorList>
            <person name="Berezikov E."/>
        </authorList>
    </citation>
    <scope>NUCLEOTIDE SEQUENCE [LARGE SCALE GENOMIC DNA]</scope>
    <source>
        <strain evidence="1">DV1</strain>
        <tissue evidence="1">Whole organism</tissue>
    </source>
</reference>
<gene>
    <name evidence="1" type="ORF">BOX15_Mlig006655g1</name>
</gene>
<dbReference type="InterPro" id="IPR016135">
    <property type="entry name" value="UBQ-conjugating_enzyme/RWD"/>
</dbReference>
<dbReference type="Proteomes" id="UP000215902">
    <property type="component" value="Unassembled WGS sequence"/>
</dbReference>
<dbReference type="EMBL" id="NIVC01000413">
    <property type="protein sequence ID" value="PAA83591.1"/>
    <property type="molecule type" value="Genomic_DNA"/>
</dbReference>
<dbReference type="AlphaFoldDB" id="A0A267GC39"/>
<evidence type="ECO:0008006" key="3">
    <source>
        <dbReference type="Google" id="ProtNLM"/>
    </source>
</evidence>